<dbReference type="Proteomes" id="UP001305027">
    <property type="component" value="Unassembled WGS sequence"/>
</dbReference>
<dbReference type="EMBL" id="JANFPJ010000025">
    <property type="protein sequence ID" value="MDT7526598.1"/>
    <property type="molecule type" value="Genomic_DNA"/>
</dbReference>
<evidence type="ECO:0000256" key="1">
    <source>
        <dbReference type="ARBA" id="ARBA00002591"/>
    </source>
</evidence>
<reference evidence="12 13" key="1">
    <citation type="submission" date="2022-07" db="EMBL/GenBank/DDBJ databases">
        <title>Pseudidiomarina sp. nov, a marine bacterium isolated from Pacific Ocean.</title>
        <authorList>
            <person name="Wang Y."/>
        </authorList>
    </citation>
    <scope>NUCLEOTIDE SEQUENCE [LARGE SCALE GENOMIC DNA]</scope>
    <source>
        <strain evidence="12 13">GXY010</strain>
    </source>
</reference>
<keyword evidence="5 10" id="KW-0732">Signal</keyword>
<evidence type="ECO:0000313" key="13">
    <source>
        <dbReference type="Proteomes" id="UP001305027"/>
    </source>
</evidence>
<dbReference type="HAMAP" id="MF_00415">
    <property type="entry name" value="FlgH"/>
    <property type="match status" value="1"/>
</dbReference>
<feature type="chain" id="PRO_5046786018" description="Flagellar L-ring protein" evidence="11">
    <location>
        <begin position="25"/>
        <end position="230"/>
    </location>
</feature>
<dbReference type="InterPro" id="IPR000527">
    <property type="entry name" value="Flag_Lring"/>
</dbReference>
<accession>A0ABU3KYK9</accession>
<keyword evidence="10" id="KW-0998">Cell outer membrane</keyword>
<keyword evidence="12" id="KW-0969">Cilium</keyword>
<dbReference type="PANTHER" id="PTHR34933">
    <property type="entry name" value="FLAGELLAR L-RING PROTEIN"/>
    <property type="match status" value="1"/>
</dbReference>
<dbReference type="PRINTS" id="PR01008">
    <property type="entry name" value="FLGLRINGFLGH"/>
</dbReference>
<evidence type="ECO:0000256" key="3">
    <source>
        <dbReference type="ARBA" id="ARBA00006929"/>
    </source>
</evidence>
<dbReference type="PROSITE" id="PS51257">
    <property type="entry name" value="PROKAR_LIPOPROTEIN"/>
    <property type="match status" value="1"/>
</dbReference>
<sequence>MSTMMRAGKLAIRAMATVGLLGLAACSSSPPEPKVVEPYQPIHIPEYAQAEANGSIFQAQQGYVPLFEDQRPRRVGDVITIVLEEQVSATKNSSSQTSRSSNMGLDLEGLPEALEQLAEYGFTVGSANDFAGSGGSSASNQFSGIITVQVTQVLTNGNLRVRGEKQLAINQGTEYIRFSGIVNPRSISGQNSVTSTAVAEARLEYLGDGYITEAQQMGWLQRFFNYIAPF</sequence>
<comment type="subcellular location">
    <subcellularLocation>
        <location evidence="10">Cell outer membrane</location>
        <topology evidence="10">Lipid-anchor</topology>
    </subcellularLocation>
    <subcellularLocation>
        <location evidence="10">Bacterial flagellum basal body</location>
    </subcellularLocation>
    <subcellularLocation>
        <location evidence="2">Membrane</location>
        <topology evidence="2">Lipid-anchor</topology>
    </subcellularLocation>
</comment>
<gene>
    <name evidence="10" type="primary">flgH</name>
    <name evidence="12" type="ORF">NOG12_10970</name>
</gene>
<comment type="function">
    <text evidence="1 10">Assembles around the rod to form the L-ring and probably protects the motor/basal body from shearing forces during rotation.</text>
</comment>
<evidence type="ECO:0000313" key="12">
    <source>
        <dbReference type="EMBL" id="MDT7526598.1"/>
    </source>
</evidence>
<evidence type="ECO:0000256" key="2">
    <source>
        <dbReference type="ARBA" id="ARBA00004635"/>
    </source>
</evidence>
<keyword evidence="6 10" id="KW-0472">Membrane</keyword>
<evidence type="ECO:0000256" key="7">
    <source>
        <dbReference type="ARBA" id="ARBA00023139"/>
    </source>
</evidence>
<dbReference type="Pfam" id="PF02107">
    <property type="entry name" value="FlgH"/>
    <property type="match status" value="1"/>
</dbReference>
<evidence type="ECO:0000256" key="5">
    <source>
        <dbReference type="ARBA" id="ARBA00022729"/>
    </source>
</evidence>
<feature type="signal peptide" evidence="11">
    <location>
        <begin position="1"/>
        <end position="24"/>
    </location>
</feature>
<evidence type="ECO:0000256" key="11">
    <source>
        <dbReference type="SAM" id="SignalP"/>
    </source>
</evidence>
<keyword evidence="12" id="KW-0282">Flagellum</keyword>
<evidence type="ECO:0000256" key="4">
    <source>
        <dbReference type="ARBA" id="ARBA00011439"/>
    </source>
</evidence>
<protein>
    <recommendedName>
        <fullName evidence="10">Flagellar L-ring protein</fullName>
    </recommendedName>
    <alternativeName>
        <fullName evidence="10">Basal body L-ring protein</fullName>
    </alternativeName>
</protein>
<dbReference type="PANTHER" id="PTHR34933:SF3">
    <property type="entry name" value="FLAGELLAR L-RING PROTEIN"/>
    <property type="match status" value="1"/>
</dbReference>
<evidence type="ECO:0000256" key="9">
    <source>
        <dbReference type="ARBA" id="ARBA00023288"/>
    </source>
</evidence>
<evidence type="ECO:0000256" key="8">
    <source>
        <dbReference type="ARBA" id="ARBA00023143"/>
    </source>
</evidence>
<evidence type="ECO:0000256" key="6">
    <source>
        <dbReference type="ARBA" id="ARBA00023136"/>
    </source>
</evidence>
<keyword evidence="13" id="KW-1185">Reference proteome</keyword>
<comment type="subunit">
    <text evidence="4 10">The basal body constitutes a major portion of the flagellar organelle and consists of four rings (L,P,S, and M) mounted on a central rod.</text>
</comment>
<keyword evidence="12" id="KW-0966">Cell projection</keyword>
<keyword evidence="7" id="KW-0564">Palmitate</keyword>
<comment type="caution">
    <text evidence="12">The sequence shown here is derived from an EMBL/GenBank/DDBJ whole genome shotgun (WGS) entry which is preliminary data.</text>
</comment>
<proteinExistence type="inferred from homology"/>
<name>A0ABU3KYK9_9GAMM</name>
<organism evidence="12 13">
    <name type="scientific">Pseudidiomarina fusca</name>
    <dbReference type="NCBI Taxonomy" id="2965078"/>
    <lineage>
        <taxon>Bacteria</taxon>
        <taxon>Pseudomonadati</taxon>
        <taxon>Pseudomonadota</taxon>
        <taxon>Gammaproteobacteria</taxon>
        <taxon>Alteromonadales</taxon>
        <taxon>Idiomarinaceae</taxon>
        <taxon>Pseudidiomarina</taxon>
    </lineage>
</organism>
<comment type="similarity">
    <text evidence="3 10">Belongs to the FlgH family.</text>
</comment>
<keyword evidence="9 10" id="KW-0449">Lipoprotein</keyword>
<evidence type="ECO:0000256" key="10">
    <source>
        <dbReference type="HAMAP-Rule" id="MF_00415"/>
    </source>
</evidence>
<keyword evidence="8 10" id="KW-0975">Bacterial flagellum</keyword>